<dbReference type="EMBL" id="BLKC01000034">
    <property type="protein sequence ID" value="GFF38467.1"/>
    <property type="molecule type" value="Genomic_DNA"/>
</dbReference>
<gene>
    <name evidence="2" type="ORF">IFM46972_05563</name>
</gene>
<dbReference type="Proteomes" id="UP000465221">
    <property type="component" value="Unassembled WGS sequence"/>
</dbReference>
<protein>
    <submittedName>
        <fullName evidence="2">Uncharacterized protein</fullName>
    </submittedName>
</protein>
<comment type="caution">
    <text evidence="2">The sequence shown here is derived from an EMBL/GenBank/DDBJ whole genome shotgun (WGS) entry which is preliminary data.</text>
</comment>
<dbReference type="AlphaFoldDB" id="A0A8H3NRJ6"/>
<evidence type="ECO:0000313" key="3">
    <source>
        <dbReference type="Proteomes" id="UP000465221"/>
    </source>
</evidence>
<feature type="region of interest" description="Disordered" evidence="1">
    <location>
        <begin position="1"/>
        <end position="35"/>
    </location>
</feature>
<proteinExistence type="predicted"/>
<reference evidence="2 3" key="1">
    <citation type="submission" date="2020-01" db="EMBL/GenBank/DDBJ databases">
        <title>Draft genome sequence of Aspergillus udagawae IFM 46972.</title>
        <authorList>
            <person name="Takahashi H."/>
            <person name="Yaguchi T."/>
        </authorList>
    </citation>
    <scope>NUCLEOTIDE SEQUENCE [LARGE SCALE GENOMIC DNA]</scope>
    <source>
        <strain evidence="2 3">IFM 46972</strain>
    </source>
</reference>
<accession>A0A8H3NRJ6</accession>
<organism evidence="2 3">
    <name type="scientific">Aspergillus udagawae</name>
    <dbReference type="NCBI Taxonomy" id="91492"/>
    <lineage>
        <taxon>Eukaryota</taxon>
        <taxon>Fungi</taxon>
        <taxon>Dikarya</taxon>
        <taxon>Ascomycota</taxon>
        <taxon>Pezizomycotina</taxon>
        <taxon>Eurotiomycetes</taxon>
        <taxon>Eurotiomycetidae</taxon>
        <taxon>Eurotiales</taxon>
        <taxon>Aspergillaceae</taxon>
        <taxon>Aspergillus</taxon>
        <taxon>Aspergillus subgen. Fumigati</taxon>
    </lineage>
</organism>
<sequence>MLRNKDKEKNGAGEGKKCLKGRDKENIRREKKEQEGGSAVFLYCAGGVHAMTPRATAADKEGKIAAPGTG</sequence>
<evidence type="ECO:0000313" key="2">
    <source>
        <dbReference type="EMBL" id="GFF38467.1"/>
    </source>
</evidence>
<evidence type="ECO:0000256" key="1">
    <source>
        <dbReference type="SAM" id="MobiDB-lite"/>
    </source>
</evidence>
<name>A0A8H3NRJ6_9EURO</name>